<sequence>ALPPVYYGTVDATALWICLLHDAWRWGMAEEDVRALLPHLERALAWLRDYGDADGDGFLDYVDATGSGLSNQGWKDSGDSVQWRDGRLAEGPIALSEVQAYAYEAAVGGAALLDAFERPGATAWRAWAAGLADRFRARFWTADDDGPYLGIALDRSGALIDSVASNMGHVVGTGILTPEEERVVADRLVSPELSSGYGLRTLSDRMAGYWPLGYHRGSVWAHDTAIAISGLARAGLDEQAAVLVRGVLAAAESVRYQLPELYGGAPPESTPGVVPYPAACHPQAWSAASAVAILQACLGLAPGAERGGPPRALGSAAAPVGRVDVEGVVAGGRVWHVSAPVGGTPTVTPADGDGARSAVGRA</sequence>
<dbReference type="InterPro" id="IPR054491">
    <property type="entry name" value="MGH1-like_GH"/>
</dbReference>
<gene>
    <name evidence="3" type="ORF">FH969_14850</name>
</gene>
<reference evidence="3 4" key="1">
    <citation type="submission" date="2019-06" db="EMBL/GenBank/DDBJ databases">
        <title>Draft genome sequence of Miniimonas arenae KCTC 19750T isolated from sea sand.</title>
        <authorList>
            <person name="Park S.-J."/>
        </authorList>
    </citation>
    <scope>NUCLEOTIDE SEQUENCE [LARGE SCALE GENOMIC DNA]</scope>
    <source>
        <strain evidence="3 4">KCTC 19750</strain>
    </source>
</reference>
<feature type="domain" description="Mannosylglycerate hydrolase MGH1-like glycoside hydrolase" evidence="2">
    <location>
        <begin position="11"/>
        <end position="253"/>
    </location>
</feature>
<dbReference type="Proteomes" id="UP000313849">
    <property type="component" value="Unassembled WGS sequence"/>
</dbReference>
<dbReference type="Gene3D" id="1.50.10.10">
    <property type="match status" value="1"/>
</dbReference>
<feature type="non-terminal residue" evidence="3">
    <location>
        <position position="1"/>
    </location>
</feature>
<dbReference type="SUPFAM" id="SSF48208">
    <property type="entry name" value="Six-hairpin glycosidases"/>
    <property type="match status" value="1"/>
</dbReference>
<evidence type="ECO:0000259" key="2">
    <source>
        <dbReference type="Pfam" id="PF22422"/>
    </source>
</evidence>
<name>A0A5C5B9F0_9MICO</name>
<accession>A0A5C5B9F0</accession>
<comment type="caution">
    <text evidence="3">The sequence shown here is derived from an EMBL/GenBank/DDBJ whole genome shotgun (WGS) entry which is preliminary data.</text>
</comment>
<evidence type="ECO:0000313" key="4">
    <source>
        <dbReference type="Proteomes" id="UP000313849"/>
    </source>
</evidence>
<dbReference type="InterPro" id="IPR012341">
    <property type="entry name" value="6hp_glycosidase-like_sf"/>
</dbReference>
<keyword evidence="4" id="KW-1185">Reference proteome</keyword>
<dbReference type="EMBL" id="VENP01000120">
    <property type="protein sequence ID" value="TNU72773.1"/>
    <property type="molecule type" value="Genomic_DNA"/>
</dbReference>
<evidence type="ECO:0000256" key="1">
    <source>
        <dbReference type="SAM" id="MobiDB-lite"/>
    </source>
</evidence>
<evidence type="ECO:0000313" key="3">
    <source>
        <dbReference type="EMBL" id="TNU72773.1"/>
    </source>
</evidence>
<protein>
    <submittedName>
        <fullName evidence="3">Amylo-alpha-1,6-glucosidase</fullName>
    </submittedName>
</protein>
<dbReference type="GO" id="GO:0005975">
    <property type="term" value="P:carbohydrate metabolic process"/>
    <property type="evidence" value="ECO:0007669"/>
    <property type="project" value="InterPro"/>
</dbReference>
<proteinExistence type="predicted"/>
<dbReference type="Pfam" id="PF22422">
    <property type="entry name" value="MGH1-like_GH"/>
    <property type="match status" value="1"/>
</dbReference>
<feature type="region of interest" description="Disordered" evidence="1">
    <location>
        <begin position="342"/>
        <end position="362"/>
    </location>
</feature>
<dbReference type="InterPro" id="IPR008928">
    <property type="entry name" value="6-hairpin_glycosidase_sf"/>
</dbReference>
<organism evidence="3 4">
    <name type="scientific">Miniimonas arenae</name>
    <dbReference type="NCBI Taxonomy" id="676201"/>
    <lineage>
        <taxon>Bacteria</taxon>
        <taxon>Bacillati</taxon>
        <taxon>Actinomycetota</taxon>
        <taxon>Actinomycetes</taxon>
        <taxon>Micrococcales</taxon>
        <taxon>Beutenbergiaceae</taxon>
        <taxon>Miniimonas</taxon>
    </lineage>
</organism>
<dbReference type="AlphaFoldDB" id="A0A5C5B9F0"/>
<dbReference type="RefSeq" id="WP_281285388.1">
    <property type="nucleotide sequence ID" value="NZ_VENP01000120.1"/>
</dbReference>